<comment type="catalytic activity">
    <reaction evidence="1">
        <text>ATP + protein L-histidine = ADP + protein N-phospho-L-histidine.</text>
        <dbReference type="EC" id="2.7.13.3"/>
    </reaction>
</comment>
<dbReference type="InterPro" id="IPR001610">
    <property type="entry name" value="PAC"/>
</dbReference>
<dbReference type="EMBL" id="JAETWB010000021">
    <property type="protein sequence ID" value="MBL6081124.1"/>
    <property type="molecule type" value="Genomic_DNA"/>
</dbReference>
<evidence type="ECO:0000256" key="13">
    <source>
        <dbReference type="ARBA" id="ARBA00022991"/>
    </source>
</evidence>
<evidence type="ECO:0000259" key="19">
    <source>
        <dbReference type="PROSITE" id="PS50112"/>
    </source>
</evidence>
<evidence type="ECO:0000259" key="21">
    <source>
        <dbReference type="PROSITE" id="PS50924"/>
    </source>
</evidence>
<keyword evidence="23" id="KW-1185">Reference proteome</keyword>
<evidence type="ECO:0000256" key="12">
    <source>
        <dbReference type="ARBA" id="ARBA00022840"/>
    </source>
</evidence>
<dbReference type="InterPro" id="IPR000014">
    <property type="entry name" value="PAS"/>
</dbReference>
<evidence type="ECO:0000256" key="4">
    <source>
        <dbReference type="ARBA" id="ARBA00022553"/>
    </source>
</evidence>
<dbReference type="RefSeq" id="WP_202834348.1">
    <property type="nucleotide sequence ID" value="NZ_JAETWB010000021.1"/>
</dbReference>
<dbReference type="InterPro" id="IPR035965">
    <property type="entry name" value="PAS-like_dom_sf"/>
</dbReference>
<evidence type="ECO:0000256" key="2">
    <source>
        <dbReference type="ARBA" id="ARBA00012438"/>
    </source>
</evidence>
<feature type="domain" description="MHYT" evidence="21">
    <location>
        <begin position="6"/>
        <end position="194"/>
    </location>
</feature>
<evidence type="ECO:0000256" key="16">
    <source>
        <dbReference type="PROSITE-ProRule" id="PRU00169"/>
    </source>
</evidence>
<protein>
    <recommendedName>
        <fullName evidence="2">histidine kinase</fullName>
        <ecNumber evidence="2">2.7.13.3</ecNumber>
    </recommendedName>
</protein>
<dbReference type="PROSITE" id="PS50110">
    <property type="entry name" value="RESPONSE_REGULATORY"/>
    <property type="match status" value="1"/>
</dbReference>
<feature type="transmembrane region" description="Helical" evidence="17">
    <location>
        <begin position="105"/>
        <end position="123"/>
    </location>
</feature>
<evidence type="ECO:0000256" key="6">
    <source>
        <dbReference type="ARBA" id="ARBA00022630"/>
    </source>
</evidence>
<feature type="transmembrane region" description="Helical" evidence="17">
    <location>
        <begin position="78"/>
        <end position="98"/>
    </location>
</feature>
<dbReference type="Gene3D" id="3.30.565.10">
    <property type="entry name" value="Histidine kinase-like ATPase, C-terminal domain"/>
    <property type="match status" value="1"/>
</dbReference>
<proteinExistence type="predicted"/>
<evidence type="ECO:0000256" key="15">
    <source>
        <dbReference type="ARBA" id="ARBA00023170"/>
    </source>
</evidence>
<keyword evidence="5" id="KW-0716">Sensory transduction</keyword>
<evidence type="ECO:0000256" key="5">
    <source>
        <dbReference type="ARBA" id="ARBA00022606"/>
    </source>
</evidence>
<feature type="domain" description="Response regulatory" evidence="18">
    <location>
        <begin position="732"/>
        <end position="846"/>
    </location>
</feature>
<dbReference type="InterPro" id="IPR001789">
    <property type="entry name" value="Sig_transdc_resp-reg_receiver"/>
</dbReference>
<keyword evidence="3" id="KW-0600">Photoreceptor protein</keyword>
<comment type="caution">
    <text evidence="22">The sequence shown here is derived from an EMBL/GenBank/DDBJ whole genome shotgun (WGS) entry which is preliminary data.</text>
</comment>
<dbReference type="PANTHER" id="PTHR41523:SF8">
    <property type="entry name" value="ETHYLENE RESPONSE SENSOR PROTEIN"/>
    <property type="match status" value="1"/>
</dbReference>
<keyword evidence="8" id="KW-0808">Transferase</keyword>
<keyword evidence="17" id="KW-0472">Membrane</keyword>
<dbReference type="CDD" id="cd00130">
    <property type="entry name" value="PAS"/>
    <property type="match status" value="2"/>
</dbReference>
<dbReference type="InterPro" id="IPR036890">
    <property type="entry name" value="HATPase_C_sf"/>
</dbReference>
<dbReference type="InterPro" id="IPR005330">
    <property type="entry name" value="MHYT_dom"/>
</dbReference>
<feature type="domain" description="PAC" evidence="20">
    <location>
        <begin position="329"/>
        <end position="381"/>
    </location>
</feature>
<keyword evidence="10" id="KW-0547">Nucleotide-binding</keyword>
<sequence length="860" mass="91110">MLTGSHNWPLVILSITVATAAAFTALDLAGRMQASVGWARRVWLAAAALAMGGGIWSMHFVGMLAFSLPLPMDYDPGLTVLSLMMAVLFTGLGFTVLGRGGGPPVALVSGGLLMGAGVAAMHYTGMAAMRMPADLHYDGVLVVGSVLIAVGAATVALWLARRDTALPERMAAAVAMGLAVAGMHYTGMAAVTWIPRDGAVVAGGHNHGSLDHVGLALGVAAATFLILLLGLVAALYDRRFAALAEREARIALRESEARLNLVAESGGTGIWEWDLTANITAHSASWSRLHGLSPEASAHSWEDWLARLHPDDRSHADGAARAGLAAGTYADEYRVVHAGGEVRWIATRGVVLRGLTGRPARFTGVAVDITERRRAETALAESAARQRDLLATLDLGAFMIRDLDGMIRFWSEGCAGLYGWTAAEAIGQSAHELLQTVFPVPRGEVEAALERNGQWTGDLRHRTRDGREIVVTVHKVLRHDAEGQPATVLEALTDVTERKRAEELRLLLAREVDHRAKNALAVVLSLLRLTPRADATLFAASIEGRVAAMARAHSLLATEGWRGADLHTLAQGELAAHPGRISIAGSPVRLRAEAAQPVAMLLHELATNAAKYGALRSAQGSVSLTWDGKGGDLRLFWEERGGPPIEQPPARVGFGSRLMALLASQQLGGSLVVNWASAGMSCSISVASRFVASAAPASTLAHISRGDVEARTTDQQAEPFARPPLQANERPRVLVVEDEPLLAAELEHILSNFGCEVVGPARNLAEAVRLALATRDLAAGMLDVNLGNGEVAFTAIDLLETRGVPYIIATGYSSAFSLEGRDLRAVTVLHKPYPQEALLNAIRAAVGHRPRTASASDEVC</sequence>
<keyword evidence="7" id="KW-0288">FMN</keyword>
<feature type="domain" description="PAC" evidence="20">
    <location>
        <begin position="455"/>
        <end position="507"/>
    </location>
</feature>
<feature type="modified residue" description="4-aspartylphosphate" evidence="16">
    <location>
        <position position="783"/>
    </location>
</feature>
<dbReference type="NCBIfam" id="TIGR00229">
    <property type="entry name" value="sensory_box"/>
    <property type="match status" value="2"/>
</dbReference>
<keyword evidence="9" id="KW-0677">Repeat</keyword>
<gene>
    <name evidence="22" type="ORF">JMJ56_24275</name>
</gene>
<keyword evidence="14" id="KW-0843">Virulence</keyword>
<dbReference type="Pfam" id="PF03707">
    <property type="entry name" value="MHYT"/>
    <property type="match status" value="2"/>
</dbReference>
<evidence type="ECO:0000259" key="20">
    <source>
        <dbReference type="PROSITE" id="PS50113"/>
    </source>
</evidence>
<keyword evidence="4 16" id="KW-0597">Phosphoprotein</keyword>
<feature type="domain" description="PAS" evidence="19">
    <location>
        <begin position="385"/>
        <end position="451"/>
    </location>
</feature>
<evidence type="ECO:0000256" key="9">
    <source>
        <dbReference type="ARBA" id="ARBA00022737"/>
    </source>
</evidence>
<evidence type="ECO:0000256" key="10">
    <source>
        <dbReference type="ARBA" id="ARBA00022741"/>
    </source>
</evidence>
<evidence type="ECO:0000256" key="17">
    <source>
        <dbReference type="PROSITE-ProRule" id="PRU00244"/>
    </source>
</evidence>
<dbReference type="InterPro" id="IPR011006">
    <property type="entry name" value="CheY-like_superfamily"/>
</dbReference>
<keyword evidence="17" id="KW-0812">Transmembrane</keyword>
<keyword evidence="12" id="KW-0067">ATP-binding</keyword>
<dbReference type="PANTHER" id="PTHR41523">
    <property type="entry name" value="TWO-COMPONENT SYSTEM SENSOR PROTEIN"/>
    <property type="match status" value="1"/>
</dbReference>
<feature type="transmembrane region" description="Helical" evidence="17">
    <location>
        <begin position="171"/>
        <end position="194"/>
    </location>
</feature>
<evidence type="ECO:0000313" key="23">
    <source>
        <dbReference type="Proteomes" id="UP000660885"/>
    </source>
</evidence>
<dbReference type="PROSITE" id="PS50112">
    <property type="entry name" value="PAS"/>
    <property type="match status" value="1"/>
</dbReference>
<dbReference type="SMART" id="SM00448">
    <property type="entry name" value="REC"/>
    <property type="match status" value="1"/>
</dbReference>
<dbReference type="PROSITE" id="PS50924">
    <property type="entry name" value="MHYT"/>
    <property type="match status" value="1"/>
</dbReference>
<dbReference type="Gene3D" id="2.10.70.100">
    <property type="match status" value="1"/>
</dbReference>
<organism evidence="22 23">
    <name type="scientific">Belnapia arida</name>
    <dbReference type="NCBI Taxonomy" id="2804533"/>
    <lineage>
        <taxon>Bacteria</taxon>
        <taxon>Pseudomonadati</taxon>
        <taxon>Pseudomonadota</taxon>
        <taxon>Alphaproteobacteria</taxon>
        <taxon>Acetobacterales</taxon>
        <taxon>Roseomonadaceae</taxon>
        <taxon>Belnapia</taxon>
    </lineage>
</organism>
<keyword evidence="13" id="KW-0157">Chromophore</keyword>
<keyword evidence="6" id="KW-0285">Flavoprotein</keyword>
<evidence type="ECO:0000256" key="7">
    <source>
        <dbReference type="ARBA" id="ARBA00022643"/>
    </source>
</evidence>
<dbReference type="EC" id="2.7.13.3" evidence="2"/>
<dbReference type="Pfam" id="PF08448">
    <property type="entry name" value="PAS_4"/>
    <property type="match status" value="1"/>
</dbReference>
<evidence type="ECO:0000259" key="18">
    <source>
        <dbReference type="PROSITE" id="PS50110"/>
    </source>
</evidence>
<keyword evidence="17" id="KW-1133">Transmembrane helix</keyword>
<evidence type="ECO:0000313" key="22">
    <source>
        <dbReference type="EMBL" id="MBL6081124.1"/>
    </source>
</evidence>
<keyword evidence="11" id="KW-0418">Kinase</keyword>
<accession>A0ABS1U8X2</accession>
<dbReference type="PROSITE" id="PS50113">
    <property type="entry name" value="PAC"/>
    <property type="match status" value="2"/>
</dbReference>
<feature type="transmembrane region" description="Helical" evidence="17">
    <location>
        <begin position="6"/>
        <end position="30"/>
    </location>
</feature>
<dbReference type="Gene3D" id="3.30.450.20">
    <property type="entry name" value="PAS domain"/>
    <property type="match status" value="2"/>
</dbReference>
<dbReference type="Pfam" id="PF00072">
    <property type="entry name" value="Response_reg"/>
    <property type="match status" value="1"/>
</dbReference>
<dbReference type="InterPro" id="IPR013655">
    <property type="entry name" value="PAS_fold_3"/>
</dbReference>
<name>A0ABS1U8X2_9PROT</name>
<feature type="transmembrane region" description="Helical" evidence="17">
    <location>
        <begin position="214"/>
        <end position="236"/>
    </location>
</feature>
<evidence type="ECO:0000256" key="3">
    <source>
        <dbReference type="ARBA" id="ARBA00022543"/>
    </source>
</evidence>
<dbReference type="InterPro" id="IPR011102">
    <property type="entry name" value="Sig_transdc_His_kinase_HWE"/>
</dbReference>
<dbReference type="Gene3D" id="3.40.50.2300">
    <property type="match status" value="1"/>
</dbReference>
<evidence type="ECO:0000256" key="14">
    <source>
        <dbReference type="ARBA" id="ARBA00023026"/>
    </source>
</evidence>
<dbReference type="Pfam" id="PF07536">
    <property type="entry name" value="HWE_HK"/>
    <property type="match status" value="1"/>
</dbReference>
<dbReference type="SMART" id="SM00091">
    <property type="entry name" value="PAS"/>
    <property type="match status" value="2"/>
</dbReference>
<feature type="transmembrane region" description="Helical" evidence="17">
    <location>
        <begin position="42"/>
        <end position="66"/>
    </location>
</feature>
<keyword evidence="15" id="KW-0675">Receptor</keyword>
<reference evidence="22 23" key="1">
    <citation type="submission" date="2021-01" db="EMBL/GenBank/DDBJ databases">
        <title>Belnapia mucosa sp. nov. and Belnapia arida sp. nov., isolated from the Tabernas Desert (Almeria, Spain).</title>
        <authorList>
            <person name="Molina-Menor E."/>
            <person name="Vidal-Verdu A."/>
            <person name="Calonge A."/>
            <person name="Satari L."/>
            <person name="Pereto J."/>
            <person name="Porcar M."/>
        </authorList>
    </citation>
    <scope>NUCLEOTIDE SEQUENCE [LARGE SCALE GENOMIC DNA]</scope>
    <source>
        <strain evidence="22 23">T18</strain>
    </source>
</reference>
<dbReference type="SMART" id="SM00911">
    <property type="entry name" value="HWE_HK"/>
    <property type="match status" value="1"/>
</dbReference>
<evidence type="ECO:0000256" key="11">
    <source>
        <dbReference type="ARBA" id="ARBA00022777"/>
    </source>
</evidence>
<dbReference type="Pfam" id="PF08447">
    <property type="entry name" value="PAS_3"/>
    <property type="match status" value="1"/>
</dbReference>
<dbReference type="SUPFAM" id="SSF55785">
    <property type="entry name" value="PYP-like sensor domain (PAS domain)"/>
    <property type="match status" value="2"/>
</dbReference>
<evidence type="ECO:0000256" key="1">
    <source>
        <dbReference type="ARBA" id="ARBA00000085"/>
    </source>
</evidence>
<dbReference type="InterPro" id="IPR000700">
    <property type="entry name" value="PAS-assoc_C"/>
</dbReference>
<feature type="transmembrane region" description="Helical" evidence="17">
    <location>
        <begin position="135"/>
        <end position="159"/>
    </location>
</feature>
<dbReference type="SMART" id="SM00086">
    <property type="entry name" value="PAC"/>
    <property type="match status" value="2"/>
</dbReference>
<dbReference type="InterPro" id="IPR013656">
    <property type="entry name" value="PAS_4"/>
</dbReference>
<dbReference type="SUPFAM" id="SSF52172">
    <property type="entry name" value="CheY-like"/>
    <property type="match status" value="1"/>
</dbReference>
<evidence type="ECO:0000256" key="8">
    <source>
        <dbReference type="ARBA" id="ARBA00022679"/>
    </source>
</evidence>
<dbReference type="Proteomes" id="UP000660885">
    <property type="component" value="Unassembled WGS sequence"/>
</dbReference>